<evidence type="ECO:0000256" key="3">
    <source>
        <dbReference type="ARBA" id="ARBA00022481"/>
    </source>
</evidence>
<dbReference type="PANTHER" id="PTHR32089">
    <property type="entry name" value="METHYL-ACCEPTING CHEMOTAXIS PROTEIN MCPB"/>
    <property type="match status" value="1"/>
</dbReference>
<keyword evidence="2" id="KW-1003">Cell membrane</keyword>
<evidence type="ECO:0000256" key="4">
    <source>
        <dbReference type="ARBA" id="ARBA00022500"/>
    </source>
</evidence>
<evidence type="ECO:0000256" key="6">
    <source>
        <dbReference type="ARBA" id="ARBA00022989"/>
    </source>
</evidence>
<dbReference type="PROSITE" id="PS50111">
    <property type="entry name" value="CHEMOTAXIS_TRANSDUC_2"/>
    <property type="match status" value="1"/>
</dbReference>
<evidence type="ECO:0000313" key="14">
    <source>
        <dbReference type="Proteomes" id="UP000623842"/>
    </source>
</evidence>
<comment type="caution">
    <text evidence="13">The sequence shown here is derived from an EMBL/GenBank/DDBJ whole genome shotgun (WGS) entry which is preliminary data.</text>
</comment>
<evidence type="ECO:0000256" key="11">
    <source>
        <dbReference type="SAM" id="Phobius"/>
    </source>
</evidence>
<evidence type="ECO:0000256" key="9">
    <source>
        <dbReference type="PROSITE-ProRule" id="PRU00284"/>
    </source>
</evidence>
<dbReference type="SMART" id="SM00283">
    <property type="entry name" value="MA"/>
    <property type="match status" value="1"/>
</dbReference>
<keyword evidence="4" id="KW-0145">Chemotaxis</keyword>
<comment type="subcellular location">
    <subcellularLocation>
        <location evidence="1">Cell membrane</location>
        <topology evidence="1">Multi-pass membrane protein</topology>
    </subcellularLocation>
</comment>
<dbReference type="AlphaFoldDB" id="A0A919EK11"/>
<sequence length="393" mass="43024">MNKVQYLLTGGIVTAVITLVGIVFELPASFAFVTSLVGLICLLMLFKEIKAVYSIPGEQLTSSPNFDEAIVESMLIGINETLNEQMAMVAQEIERSKNLLRDAVSGISDSFKELQGLSATQQQLIAQVLENINGLGDDHSKTMEDFVRDSDNTLENFVEVIVSTSKQSLKTMAYTDDMVKQFDGIFNLISQVENLASQTNLLALNAAIEAARAGDAGRGFAVVANEVRSLSVNSTELNNDIREQILGAREIITSLREAVEKMASADMTSTLESKSNVSEMMNQVQEMNQMSTKIVDELANLAPRMSETVSIGVRSLQFEDMIYQTLGSLDFNFKQLSQLSHSLSTFDKNAVNPAAQLQAIVAECSAISQTTKDKNEHRTVSQVSMDEGEVDLF</sequence>
<keyword evidence="3" id="KW-0488">Methylation</keyword>
<reference evidence="13" key="2">
    <citation type="submission" date="2020-09" db="EMBL/GenBank/DDBJ databases">
        <authorList>
            <person name="Sun Q."/>
            <person name="Kim S."/>
        </authorList>
    </citation>
    <scope>NUCLEOTIDE SEQUENCE</scope>
    <source>
        <strain evidence="13">KCTC 42731</strain>
    </source>
</reference>
<dbReference type="GO" id="GO:0006935">
    <property type="term" value="P:chemotaxis"/>
    <property type="evidence" value="ECO:0007669"/>
    <property type="project" value="UniProtKB-KW"/>
</dbReference>
<dbReference type="RefSeq" id="WP_189770378.1">
    <property type="nucleotide sequence ID" value="NZ_BNCK01000004.1"/>
</dbReference>
<feature type="transmembrane region" description="Helical" evidence="11">
    <location>
        <begin position="30"/>
        <end position="46"/>
    </location>
</feature>
<dbReference type="InterPro" id="IPR004089">
    <property type="entry name" value="MCPsignal_dom"/>
</dbReference>
<evidence type="ECO:0000256" key="8">
    <source>
        <dbReference type="ARBA" id="ARBA00023224"/>
    </source>
</evidence>
<evidence type="ECO:0000256" key="1">
    <source>
        <dbReference type="ARBA" id="ARBA00004651"/>
    </source>
</evidence>
<proteinExistence type="predicted"/>
<evidence type="ECO:0000256" key="2">
    <source>
        <dbReference type="ARBA" id="ARBA00022475"/>
    </source>
</evidence>
<dbReference type="Pfam" id="PF00015">
    <property type="entry name" value="MCPsignal"/>
    <property type="match status" value="1"/>
</dbReference>
<dbReference type="Proteomes" id="UP000623842">
    <property type="component" value="Unassembled WGS sequence"/>
</dbReference>
<keyword evidence="7 11" id="KW-0472">Membrane</keyword>
<dbReference type="GO" id="GO:0005886">
    <property type="term" value="C:plasma membrane"/>
    <property type="evidence" value="ECO:0007669"/>
    <property type="project" value="UniProtKB-SubCell"/>
</dbReference>
<protein>
    <submittedName>
        <fullName evidence="13">Methyl-accepting chemotaxis protein</fullName>
    </submittedName>
</protein>
<accession>A0A919EK11</accession>
<dbReference type="EMBL" id="BNCK01000004">
    <property type="protein sequence ID" value="GHF93334.1"/>
    <property type="molecule type" value="Genomic_DNA"/>
</dbReference>
<dbReference type="SUPFAM" id="SSF58104">
    <property type="entry name" value="Methyl-accepting chemotaxis protein (MCP) signaling domain"/>
    <property type="match status" value="1"/>
</dbReference>
<dbReference type="GO" id="GO:0007165">
    <property type="term" value="P:signal transduction"/>
    <property type="evidence" value="ECO:0007669"/>
    <property type="project" value="UniProtKB-KW"/>
</dbReference>
<reference evidence="13" key="1">
    <citation type="journal article" date="2014" name="Int. J. Syst. Evol. Microbiol.">
        <title>Complete genome sequence of Corynebacterium casei LMG S-19264T (=DSM 44701T), isolated from a smear-ripened cheese.</title>
        <authorList>
            <consortium name="US DOE Joint Genome Institute (JGI-PGF)"/>
            <person name="Walter F."/>
            <person name="Albersmeier A."/>
            <person name="Kalinowski J."/>
            <person name="Ruckert C."/>
        </authorList>
    </citation>
    <scope>NUCLEOTIDE SEQUENCE</scope>
    <source>
        <strain evidence="13">KCTC 42731</strain>
    </source>
</reference>
<feature type="region of interest" description="Disordered" evidence="10">
    <location>
        <begin position="371"/>
        <end position="393"/>
    </location>
</feature>
<keyword evidence="14" id="KW-1185">Reference proteome</keyword>
<gene>
    <name evidence="13" type="ORF">GCM10017161_22060</name>
</gene>
<evidence type="ECO:0000259" key="12">
    <source>
        <dbReference type="PROSITE" id="PS50111"/>
    </source>
</evidence>
<dbReference type="Gene3D" id="1.10.287.950">
    <property type="entry name" value="Methyl-accepting chemotaxis protein"/>
    <property type="match status" value="1"/>
</dbReference>
<keyword evidence="8 9" id="KW-0807">Transducer</keyword>
<dbReference type="PANTHER" id="PTHR32089:SF39">
    <property type="entry name" value="METHYL-ACCEPTING CHEMOTAXIS PROTEIN HLYB"/>
    <property type="match status" value="1"/>
</dbReference>
<evidence type="ECO:0000256" key="10">
    <source>
        <dbReference type="SAM" id="MobiDB-lite"/>
    </source>
</evidence>
<name>A0A919EK11_9GAMM</name>
<evidence type="ECO:0000313" key="13">
    <source>
        <dbReference type="EMBL" id="GHF93334.1"/>
    </source>
</evidence>
<evidence type="ECO:0000256" key="5">
    <source>
        <dbReference type="ARBA" id="ARBA00022692"/>
    </source>
</evidence>
<keyword evidence="6 11" id="KW-1133">Transmembrane helix</keyword>
<feature type="transmembrane region" description="Helical" evidence="11">
    <location>
        <begin position="7"/>
        <end position="24"/>
    </location>
</feature>
<feature type="domain" description="Methyl-accepting transducer" evidence="12">
    <location>
        <begin position="96"/>
        <end position="309"/>
    </location>
</feature>
<evidence type="ECO:0000256" key="7">
    <source>
        <dbReference type="ARBA" id="ARBA00023136"/>
    </source>
</evidence>
<organism evidence="13 14">
    <name type="scientific">Thalassotalea marina</name>
    <dbReference type="NCBI Taxonomy" id="1673741"/>
    <lineage>
        <taxon>Bacteria</taxon>
        <taxon>Pseudomonadati</taxon>
        <taxon>Pseudomonadota</taxon>
        <taxon>Gammaproteobacteria</taxon>
        <taxon>Alteromonadales</taxon>
        <taxon>Colwelliaceae</taxon>
        <taxon>Thalassotalea</taxon>
    </lineage>
</organism>
<keyword evidence="5 11" id="KW-0812">Transmembrane</keyword>